<evidence type="ECO:0000256" key="1">
    <source>
        <dbReference type="ARBA" id="ARBA00001968"/>
    </source>
</evidence>
<accession>A0A8J5HZ60</accession>
<keyword evidence="4" id="KW-0479">Metal-binding</keyword>
<evidence type="ECO:0000256" key="2">
    <source>
        <dbReference type="ARBA" id="ARBA00007692"/>
    </source>
</evidence>
<dbReference type="Proteomes" id="UP000734854">
    <property type="component" value="Unassembled WGS sequence"/>
</dbReference>
<dbReference type="Pfam" id="PF13359">
    <property type="entry name" value="DDE_Tnp_4"/>
    <property type="match status" value="1"/>
</dbReference>
<keyword evidence="5" id="KW-0809">Transit peptide</keyword>
<evidence type="ECO:0000313" key="8">
    <source>
        <dbReference type="EMBL" id="KAG6523222.1"/>
    </source>
</evidence>
<protein>
    <recommendedName>
        <fullName evidence="7">DDE Tnp4 domain-containing protein</fullName>
    </recommendedName>
</protein>
<dbReference type="GO" id="GO:0046872">
    <property type="term" value="F:metal ion binding"/>
    <property type="evidence" value="ECO:0007669"/>
    <property type="project" value="UniProtKB-KW"/>
</dbReference>
<dbReference type="Gene3D" id="1.25.70.10">
    <property type="entry name" value="Transcription termination factor 3, mitochondrial"/>
    <property type="match status" value="1"/>
</dbReference>
<evidence type="ECO:0000256" key="4">
    <source>
        <dbReference type="ARBA" id="ARBA00022723"/>
    </source>
</evidence>
<proteinExistence type="inferred from homology"/>
<dbReference type="Pfam" id="PF02536">
    <property type="entry name" value="mTERF"/>
    <property type="match status" value="1"/>
</dbReference>
<dbReference type="GO" id="GO:0006353">
    <property type="term" value="P:DNA-templated transcription termination"/>
    <property type="evidence" value="ECO:0007669"/>
    <property type="project" value="UniProtKB-KW"/>
</dbReference>
<keyword evidence="9" id="KW-1185">Reference proteome</keyword>
<comment type="caution">
    <text evidence="8">The sequence shown here is derived from an EMBL/GenBank/DDBJ whole genome shotgun (WGS) entry which is preliminary data.</text>
</comment>
<dbReference type="EMBL" id="JACMSC010000004">
    <property type="protein sequence ID" value="KAG6523222.1"/>
    <property type="molecule type" value="Genomic_DNA"/>
</dbReference>
<evidence type="ECO:0000259" key="7">
    <source>
        <dbReference type="Pfam" id="PF13359"/>
    </source>
</evidence>
<name>A0A8J5HZ60_ZINOF</name>
<comment type="cofactor">
    <cofactor evidence="1">
        <name>a divalent metal cation</name>
        <dbReference type="ChEBI" id="CHEBI:60240"/>
    </cofactor>
</comment>
<dbReference type="AlphaFoldDB" id="A0A8J5HZ60"/>
<feature type="domain" description="DDE Tnp4" evidence="7">
    <location>
        <begin position="387"/>
        <end position="514"/>
    </location>
</feature>
<dbReference type="GO" id="GO:0003676">
    <property type="term" value="F:nucleic acid binding"/>
    <property type="evidence" value="ECO:0007669"/>
    <property type="project" value="InterPro"/>
</dbReference>
<dbReference type="InterPro" id="IPR038538">
    <property type="entry name" value="MTERF_sf"/>
</dbReference>
<dbReference type="InterPro" id="IPR027806">
    <property type="entry name" value="HARBI1_dom"/>
</dbReference>
<feature type="compositionally biased region" description="Polar residues" evidence="6">
    <location>
        <begin position="612"/>
        <end position="625"/>
    </location>
</feature>
<keyword evidence="3" id="KW-0806">Transcription termination</keyword>
<dbReference type="PANTHER" id="PTHR13068:SF236">
    <property type="entry name" value="OS02G0749800 PROTEIN"/>
    <property type="match status" value="1"/>
</dbReference>
<dbReference type="PANTHER" id="PTHR13068">
    <property type="entry name" value="CGI-12 PROTEIN-RELATED"/>
    <property type="match status" value="1"/>
</dbReference>
<evidence type="ECO:0000256" key="3">
    <source>
        <dbReference type="ARBA" id="ARBA00022472"/>
    </source>
</evidence>
<sequence length="685" mass="77292">MFRRLCAGVHRQLQVTVTLCHRWTAAASSPHFLGFVKPYSVSSVSADDLSSPTASFLSRSCGISDHAAFSISKKVPIDALDKALRVLALLKNYGFNEAHLVRLVDRYPRVLLMDVKKTLKPKLELFRGIGLVGTALPEILSARPVLLRYSVEKRLVPNAELLKSISITNANLVDALKHSPWLITFGTGTTLLPKVDALRAYGVPNEVILLLLTRYGHALVTDTDRFNETFDLIKKMGISPKRTTFARALGVLAILPKKKWEEIVENLRGLGWSQDLVSEAFAKQPHMARVSTEKTRKIVKFLEEKLAWTPEDTVKYPAVLLMSLEKRLMPRYAVLHILMQRGLIKPGVSGNHFLVSNEKFRMQFVTKYQEKAPEIVEAIKGVESSALDGTLIKVTPPSDQKPRYRTRKANIASNVLGVGCSNMQFIYVLPGWEGSAHDGRVLRDAMIRFDGLKVPQGCYYLVNSGYCNAGRFLAPFRGQRYHLNEFHGHRPHTAEEYFNMKHSKARKIIERCFGFDPQDLEPLEEYDMEDEHFEDDEYVMSITPIEKWTNFRNTFAFEMDRATGAVVQGYANSIYNLEVDQNDESGGENLGAFYHSSNVYEEDNNMYFESESTPTTLHNTDVTKSATKRKQPLTSGDKVTKKKTTTTHLDIGTQLQDMNNGFRTFVDGFNANFATIANVMAEENL</sequence>
<dbReference type="InterPro" id="IPR003690">
    <property type="entry name" value="MTERF"/>
</dbReference>
<evidence type="ECO:0000313" key="9">
    <source>
        <dbReference type="Proteomes" id="UP000734854"/>
    </source>
</evidence>
<reference evidence="8 9" key="1">
    <citation type="submission" date="2020-08" db="EMBL/GenBank/DDBJ databases">
        <title>Plant Genome Project.</title>
        <authorList>
            <person name="Zhang R.-G."/>
        </authorList>
    </citation>
    <scope>NUCLEOTIDE SEQUENCE [LARGE SCALE GENOMIC DNA]</scope>
    <source>
        <tissue evidence="8">Rhizome</tissue>
    </source>
</reference>
<feature type="region of interest" description="Disordered" evidence="6">
    <location>
        <begin position="612"/>
        <end position="641"/>
    </location>
</feature>
<organism evidence="8 9">
    <name type="scientific">Zingiber officinale</name>
    <name type="common">Ginger</name>
    <name type="synonym">Amomum zingiber</name>
    <dbReference type="NCBI Taxonomy" id="94328"/>
    <lineage>
        <taxon>Eukaryota</taxon>
        <taxon>Viridiplantae</taxon>
        <taxon>Streptophyta</taxon>
        <taxon>Embryophyta</taxon>
        <taxon>Tracheophyta</taxon>
        <taxon>Spermatophyta</taxon>
        <taxon>Magnoliopsida</taxon>
        <taxon>Liliopsida</taxon>
        <taxon>Zingiberales</taxon>
        <taxon>Zingiberaceae</taxon>
        <taxon>Zingiber</taxon>
    </lineage>
</organism>
<evidence type="ECO:0000256" key="5">
    <source>
        <dbReference type="ARBA" id="ARBA00022946"/>
    </source>
</evidence>
<keyword evidence="3" id="KW-0804">Transcription</keyword>
<dbReference type="SMART" id="SM00733">
    <property type="entry name" value="Mterf"/>
    <property type="match status" value="6"/>
</dbReference>
<evidence type="ECO:0000256" key="6">
    <source>
        <dbReference type="SAM" id="MobiDB-lite"/>
    </source>
</evidence>
<gene>
    <name evidence="8" type="ORF">ZIOFF_013075</name>
</gene>
<keyword evidence="3" id="KW-0805">Transcription regulation</keyword>
<comment type="similarity">
    <text evidence="2">Belongs to the mTERF family.</text>
</comment>
<dbReference type="FunFam" id="1.25.70.10:FF:000001">
    <property type="entry name" value="Mitochondrial transcription termination factor-like"/>
    <property type="match status" value="1"/>
</dbReference>